<evidence type="ECO:0000256" key="7">
    <source>
        <dbReference type="ARBA" id="ARBA00034754"/>
    </source>
</evidence>
<comment type="catalytic activity">
    <reaction evidence="8">
        <text>DNA(n) + a 2'-deoxyribonucleoside 5'-triphosphate = DNA(n+1) + diphosphate</text>
        <dbReference type="Rhea" id="RHEA:22508"/>
        <dbReference type="Rhea" id="RHEA-COMP:17339"/>
        <dbReference type="Rhea" id="RHEA-COMP:17340"/>
        <dbReference type="ChEBI" id="CHEBI:33019"/>
        <dbReference type="ChEBI" id="CHEBI:61560"/>
        <dbReference type="ChEBI" id="CHEBI:173112"/>
        <dbReference type="EC" id="2.7.7.7"/>
    </reaction>
</comment>
<evidence type="ECO:0000256" key="3">
    <source>
        <dbReference type="ARBA" id="ARBA00022679"/>
    </source>
</evidence>
<dbReference type="EMBL" id="JAHHHV010000085">
    <property type="protein sequence ID" value="MBW4468172.1"/>
    <property type="molecule type" value="Genomic_DNA"/>
</dbReference>
<reference evidence="11" key="1">
    <citation type="submission" date="2021-05" db="EMBL/GenBank/DDBJ databases">
        <authorList>
            <person name="Pietrasiak N."/>
            <person name="Ward R."/>
            <person name="Stajich J.E."/>
            <person name="Kurbessoian T."/>
        </authorList>
    </citation>
    <scope>NUCLEOTIDE SEQUENCE</scope>
    <source>
        <strain evidence="11">GSE-TBD4-15B</strain>
    </source>
</reference>
<dbReference type="GO" id="GO:0009360">
    <property type="term" value="C:DNA polymerase III complex"/>
    <property type="evidence" value="ECO:0007669"/>
    <property type="project" value="InterPro"/>
</dbReference>
<dbReference type="PANTHER" id="PTHR34388:SF1">
    <property type="entry name" value="DNA POLYMERASE III SUBUNIT DELTA"/>
    <property type="match status" value="1"/>
</dbReference>
<accession>A0A951PEF4</accession>
<dbReference type="Pfam" id="PF06144">
    <property type="entry name" value="DNA_pol3_delta"/>
    <property type="match status" value="1"/>
</dbReference>
<evidence type="ECO:0000259" key="9">
    <source>
        <dbReference type="Pfam" id="PF06144"/>
    </source>
</evidence>
<evidence type="ECO:0000256" key="2">
    <source>
        <dbReference type="ARBA" id="ARBA00017703"/>
    </source>
</evidence>
<organism evidence="11 12">
    <name type="scientific">Pegethrix bostrychoides GSE-TBD4-15B</name>
    <dbReference type="NCBI Taxonomy" id="2839662"/>
    <lineage>
        <taxon>Bacteria</taxon>
        <taxon>Bacillati</taxon>
        <taxon>Cyanobacteriota</taxon>
        <taxon>Cyanophyceae</taxon>
        <taxon>Oculatellales</taxon>
        <taxon>Oculatellaceae</taxon>
        <taxon>Pegethrix</taxon>
    </lineage>
</organism>
<dbReference type="GO" id="GO:0003887">
    <property type="term" value="F:DNA-directed DNA polymerase activity"/>
    <property type="evidence" value="ECO:0007669"/>
    <property type="project" value="UniProtKB-KW"/>
</dbReference>
<dbReference type="Gene3D" id="3.40.50.300">
    <property type="entry name" value="P-loop containing nucleotide triphosphate hydrolases"/>
    <property type="match status" value="1"/>
</dbReference>
<feature type="domain" description="DNA polymerase III delta subunit-like C-terminal" evidence="10">
    <location>
        <begin position="199"/>
        <end position="306"/>
    </location>
</feature>
<dbReference type="InterPro" id="IPR048466">
    <property type="entry name" value="DNA_pol3_delta-like_C"/>
</dbReference>
<evidence type="ECO:0000256" key="4">
    <source>
        <dbReference type="ARBA" id="ARBA00022695"/>
    </source>
</evidence>
<dbReference type="EC" id="2.7.7.7" evidence="1"/>
<dbReference type="GO" id="GO:0003677">
    <property type="term" value="F:DNA binding"/>
    <property type="evidence" value="ECO:0007669"/>
    <property type="project" value="InterPro"/>
</dbReference>
<dbReference type="InterPro" id="IPR008921">
    <property type="entry name" value="DNA_pol3_clamp-load_cplx_C"/>
</dbReference>
<keyword evidence="4 11" id="KW-0548">Nucleotidyltransferase</keyword>
<dbReference type="AlphaFoldDB" id="A0A951PEF4"/>
<feature type="domain" description="DNA polymerase III delta N-terminal" evidence="9">
    <location>
        <begin position="4"/>
        <end position="124"/>
    </location>
</feature>
<comment type="caution">
    <text evidence="11">The sequence shown here is derived from an EMBL/GenBank/DDBJ whole genome shotgun (WGS) entry which is preliminary data.</text>
</comment>
<evidence type="ECO:0000256" key="6">
    <source>
        <dbReference type="ARBA" id="ARBA00022932"/>
    </source>
</evidence>
<dbReference type="PANTHER" id="PTHR34388">
    <property type="entry name" value="DNA POLYMERASE III SUBUNIT DELTA"/>
    <property type="match status" value="1"/>
</dbReference>
<dbReference type="InterPro" id="IPR005790">
    <property type="entry name" value="DNA_polIII_delta"/>
</dbReference>
<dbReference type="GO" id="GO:0006261">
    <property type="term" value="P:DNA-templated DNA replication"/>
    <property type="evidence" value="ECO:0007669"/>
    <property type="project" value="TreeGrafter"/>
</dbReference>
<dbReference type="SUPFAM" id="SSF52540">
    <property type="entry name" value="P-loop containing nucleoside triphosphate hydrolases"/>
    <property type="match status" value="1"/>
</dbReference>
<dbReference type="SUPFAM" id="SSF48019">
    <property type="entry name" value="post-AAA+ oligomerization domain-like"/>
    <property type="match status" value="1"/>
</dbReference>
<evidence type="ECO:0000256" key="8">
    <source>
        <dbReference type="ARBA" id="ARBA00049244"/>
    </source>
</evidence>
<name>A0A951PEF4_9CYAN</name>
<keyword evidence="5" id="KW-0235">DNA replication</keyword>
<protein>
    <recommendedName>
        <fullName evidence="2">DNA polymerase III subunit delta</fullName>
        <ecNumber evidence="1">2.7.7.7</ecNumber>
    </recommendedName>
</protein>
<dbReference type="Gene3D" id="1.10.8.60">
    <property type="match status" value="1"/>
</dbReference>
<comment type="similarity">
    <text evidence="7">Belongs to the DNA polymerase HolA subunit family.</text>
</comment>
<keyword evidence="3 11" id="KW-0808">Transferase</keyword>
<dbReference type="InterPro" id="IPR027417">
    <property type="entry name" value="P-loop_NTPase"/>
</dbReference>
<dbReference type="InterPro" id="IPR010372">
    <property type="entry name" value="DNA_pol3_delta_N"/>
</dbReference>
<dbReference type="Pfam" id="PF21694">
    <property type="entry name" value="DNA_pol3_delta_C"/>
    <property type="match status" value="1"/>
</dbReference>
<evidence type="ECO:0000313" key="12">
    <source>
        <dbReference type="Proteomes" id="UP000707356"/>
    </source>
</evidence>
<evidence type="ECO:0000256" key="1">
    <source>
        <dbReference type="ARBA" id="ARBA00012417"/>
    </source>
</evidence>
<dbReference type="Gene3D" id="1.20.272.10">
    <property type="match status" value="1"/>
</dbReference>
<dbReference type="NCBIfam" id="TIGR01128">
    <property type="entry name" value="holA"/>
    <property type="match status" value="1"/>
</dbReference>
<evidence type="ECO:0000259" key="10">
    <source>
        <dbReference type="Pfam" id="PF21694"/>
    </source>
</evidence>
<dbReference type="Proteomes" id="UP000707356">
    <property type="component" value="Unassembled WGS sequence"/>
</dbReference>
<sequence length="326" mass="36147">MSIYLYWGDDEFALNGAAARLRQQSLDPNWADFNYSKLAADQPNAVVQALNLAMTAPFGSGSRFIWLAETTVFQRCAEDLLAELERTLPKLPPETVLLFSTTNKPDGRIKSTKLLQKHAEICEFSLIPAWNTDLIAQQVRKAAQETGVKLTAGAVQALVNSVGSQSRQLYSELEKLRLYAGTSTLDEAAIASLVTNSAQSSYQLAAAIREGDTASALSLIGELLNRNEAPLRIVATLVGYFRTRLWVKLTVEAGDRDDREVARLAEVNNPKQLYFLRQEVKGISTHAFLQTLPILLELEFSLKMGAEPLEALQMKAIELSLLYRRD</sequence>
<gene>
    <name evidence="11" type="primary">holA</name>
    <name evidence="11" type="ORF">KME07_22320</name>
</gene>
<reference evidence="11" key="2">
    <citation type="journal article" date="2022" name="Microbiol. Resour. Announc.">
        <title>Metagenome Sequencing to Explore Phylogenomics of Terrestrial Cyanobacteria.</title>
        <authorList>
            <person name="Ward R.D."/>
            <person name="Stajich J.E."/>
            <person name="Johansen J.R."/>
            <person name="Huntemann M."/>
            <person name="Clum A."/>
            <person name="Foster B."/>
            <person name="Foster B."/>
            <person name="Roux S."/>
            <person name="Palaniappan K."/>
            <person name="Varghese N."/>
            <person name="Mukherjee S."/>
            <person name="Reddy T.B.K."/>
            <person name="Daum C."/>
            <person name="Copeland A."/>
            <person name="Chen I.A."/>
            <person name="Ivanova N.N."/>
            <person name="Kyrpides N.C."/>
            <person name="Shapiro N."/>
            <person name="Eloe-Fadrosh E.A."/>
            <person name="Pietrasiak N."/>
        </authorList>
    </citation>
    <scope>NUCLEOTIDE SEQUENCE</scope>
    <source>
        <strain evidence="11">GSE-TBD4-15B</strain>
    </source>
</reference>
<keyword evidence="6" id="KW-0239">DNA-directed DNA polymerase</keyword>
<proteinExistence type="inferred from homology"/>
<evidence type="ECO:0000313" key="11">
    <source>
        <dbReference type="EMBL" id="MBW4468172.1"/>
    </source>
</evidence>
<evidence type="ECO:0000256" key="5">
    <source>
        <dbReference type="ARBA" id="ARBA00022705"/>
    </source>
</evidence>